<evidence type="ECO:0008006" key="6">
    <source>
        <dbReference type="Google" id="ProtNLM"/>
    </source>
</evidence>
<dbReference type="Proteomes" id="UP000236729">
    <property type="component" value="Unassembled WGS sequence"/>
</dbReference>
<keyword evidence="1" id="KW-1133">Transmembrane helix</keyword>
<feature type="transmembrane region" description="Helical" evidence="1">
    <location>
        <begin position="58"/>
        <end position="81"/>
    </location>
</feature>
<gene>
    <name evidence="2" type="ORF">SAMN02982929_06697</name>
    <name evidence="3" type="ORF">SAMN05216506_1011756</name>
</gene>
<reference evidence="4 5" key="2">
    <citation type="submission" date="2016-10" db="EMBL/GenBank/DDBJ databases">
        <authorList>
            <person name="Varghese N."/>
            <person name="Submissions S."/>
        </authorList>
    </citation>
    <scope>NUCLEOTIDE SEQUENCE [LARGE SCALE GENOMIC DNA]</scope>
    <source>
        <strain evidence="5">ATCC 20501</strain>
        <strain evidence="3 4">CGMCC 4.3529</strain>
    </source>
</reference>
<dbReference type="AlphaFoldDB" id="A0A1H6EJ31"/>
<dbReference type="EMBL" id="FOME01000001">
    <property type="protein sequence ID" value="SFC81003.1"/>
    <property type="molecule type" value="Genomic_DNA"/>
</dbReference>
<dbReference type="RefSeq" id="WP_093348045.1">
    <property type="nucleotide sequence ID" value="NZ_FNVB01000014.1"/>
</dbReference>
<keyword evidence="1" id="KW-0472">Membrane</keyword>
<dbReference type="Proteomes" id="UP000199690">
    <property type="component" value="Unassembled WGS sequence"/>
</dbReference>
<organism evidence="2 5">
    <name type="scientific">Saccharopolyspora kobensis</name>
    <dbReference type="NCBI Taxonomy" id="146035"/>
    <lineage>
        <taxon>Bacteria</taxon>
        <taxon>Bacillati</taxon>
        <taxon>Actinomycetota</taxon>
        <taxon>Actinomycetes</taxon>
        <taxon>Pseudonocardiales</taxon>
        <taxon>Pseudonocardiaceae</taxon>
        <taxon>Saccharopolyspora</taxon>
    </lineage>
</organism>
<feature type="transmembrane region" description="Helical" evidence="1">
    <location>
        <begin position="140"/>
        <end position="160"/>
    </location>
</feature>
<evidence type="ECO:0000313" key="5">
    <source>
        <dbReference type="Proteomes" id="UP000236729"/>
    </source>
</evidence>
<name>A0A1H6EJ31_9PSEU</name>
<accession>A0A1I1MEB8</accession>
<keyword evidence="4" id="KW-1185">Reference proteome</keyword>
<evidence type="ECO:0000256" key="1">
    <source>
        <dbReference type="SAM" id="Phobius"/>
    </source>
</evidence>
<evidence type="ECO:0000313" key="4">
    <source>
        <dbReference type="Proteomes" id="UP000199690"/>
    </source>
</evidence>
<sequence length="181" mass="19130">MTTTRPSRRLSGRGRKVFLAVHLLAAAAWFGIDLAVGVLVITAVVTDSPQTAGTALQAVGFFAVWPMFTTSVLCLASGAVLGLGGKYGLVRYWWVAVKLAINVVFAVLILAGLRPGINEAAEAGARMAAGDPTAAIPPTLFFPIVLGPSLLLTAYLLSVFKPWGRLQQWAPAARELATSRR</sequence>
<feature type="transmembrane region" description="Helical" evidence="1">
    <location>
        <begin position="93"/>
        <end position="113"/>
    </location>
</feature>
<accession>A0A1H6EJ31</accession>
<reference evidence="2" key="1">
    <citation type="submission" date="2016-10" db="EMBL/GenBank/DDBJ databases">
        <authorList>
            <person name="de Groot N.N."/>
        </authorList>
    </citation>
    <scope>NUCLEOTIDE SEQUENCE [LARGE SCALE GENOMIC DNA]</scope>
    <source>
        <strain evidence="2">ATCC 20501</strain>
    </source>
</reference>
<keyword evidence="1" id="KW-0812">Transmembrane</keyword>
<dbReference type="EMBL" id="FNVB01000014">
    <property type="protein sequence ID" value="SEG97313.1"/>
    <property type="molecule type" value="Genomic_DNA"/>
</dbReference>
<proteinExistence type="predicted"/>
<protein>
    <recommendedName>
        <fullName evidence="6">DUF2269 domain-containing protein</fullName>
    </recommendedName>
</protein>
<evidence type="ECO:0000313" key="2">
    <source>
        <dbReference type="EMBL" id="SEG97313.1"/>
    </source>
</evidence>
<evidence type="ECO:0000313" key="3">
    <source>
        <dbReference type="EMBL" id="SFC81003.1"/>
    </source>
</evidence>
<feature type="transmembrane region" description="Helical" evidence="1">
    <location>
        <begin position="21"/>
        <end position="46"/>
    </location>
</feature>